<evidence type="ECO:0000313" key="8">
    <source>
        <dbReference type="Proteomes" id="UP000521748"/>
    </source>
</evidence>
<evidence type="ECO:0000313" key="7">
    <source>
        <dbReference type="EMBL" id="NYE96024.1"/>
    </source>
</evidence>
<dbReference type="Gene3D" id="3.40.1190.20">
    <property type="match status" value="1"/>
</dbReference>
<keyword evidence="2 7" id="KW-0808">Transferase</keyword>
<dbReference type="EMBL" id="JACBYQ010000002">
    <property type="protein sequence ID" value="NYE96024.1"/>
    <property type="molecule type" value="Genomic_DNA"/>
</dbReference>
<dbReference type="SUPFAM" id="SSF53613">
    <property type="entry name" value="Ribokinase-like"/>
    <property type="match status" value="1"/>
</dbReference>
<dbReference type="PROSITE" id="PS00584">
    <property type="entry name" value="PFKB_KINASES_2"/>
    <property type="match status" value="1"/>
</dbReference>
<dbReference type="AlphaFoldDB" id="A0A7Y9LUV4"/>
<dbReference type="PANTHER" id="PTHR43085:SF1">
    <property type="entry name" value="PSEUDOURIDINE KINASE-RELATED"/>
    <property type="match status" value="1"/>
</dbReference>
<evidence type="ECO:0000259" key="6">
    <source>
        <dbReference type="Pfam" id="PF00294"/>
    </source>
</evidence>
<dbReference type="InterPro" id="IPR011611">
    <property type="entry name" value="PfkB_dom"/>
</dbReference>
<dbReference type="InterPro" id="IPR050306">
    <property type="entry name" value="PfkB_Carbo_kinase"/>
</dbReference>
<sequence length="309" mass="32845">MLTVIGEALIDEVLRPGAEATPHVGGSPMNVAVGLARLDHPVQFLGRYGQDAYGAMISEHLQRNSVLLPWPSDESPTSVARAVLDHDGAASYDFKLTWELPGLAKKLDFLLQGSTLLHTGSIASMLAPGAAEVKQAVLAARGHATISYDPNYRPSIITDSDYARAQAEEFVRLADVVKASDEDLEMLYPGTDPLDAARQWLGLGPALVVVTRGSSGPWAVAACGEVSVAAPKIRVADTVGAGDSFMSALLSAIVDRELDGAQRREQLQALSREQLQDILHFAATAAAITVSRPGADPPNKNELREALNH</sequence>
<dbReference type="InterPro" id="IPR002173">
    <property type="entry name" value="Carboh/pur_kinase_PfkB_CS"/>
</dbReference>
<protein>
    <submittedName>
        <fullName evidence="7">Fructokinase</fullName>
        <ecNumber evidence="7">2.7.1.4</ecNumber>
    </submittedName>
</protein>
<dbReference type="CDD" id="cd01167">
    <property type="entry name" value="bac_FRK"/>
    <property type="match status" value="1"/>
</dbReference>
<gene>
    <name evidence="7" type="ORF">FHU41_002274</name>
</gene>
<evidence type="ECO:0000256" key="3">
    <source>
        <dbReference type="ARBA" id="ARBA00022741"/>
    </source>
</evidence>
<proteinExistence type="inferred from homology"/>
<dbReference type="InterPro" id="IPR029056">
    <property type="entry name" value="Ribokinase-like"/>
</dbReference>
<keyword evidence="3" id="KW-0547">Nucleotide-binding</keyword>
<dbReference type="Proteomes" id="UP000521748">
    <property type="component" value="Unassembled WGS sequence"/>
</dbReference>
<organism evidence="7 8">
    <name type="scientific">Psychromicrobium silvestre</name>
    <dbReference type="NCBI Taxonomy" id="1645614"/>
    <lineage>
        <taxon>Bacteria</taxon>
        <taxon>Bacillati</taxon>
        <taxon>Actinomycetota</taxon>
        <taxon>Actinomycetes</taxon>
        <taxon>Micrococcales</taxon>
        <taxon>Micrococcaceae</taxon>
        <taxon>Psychromicrobium</taxon>
    </lineage>
</organism>
<name>A0A7Y9LUV4_9MICC</name>
<comment type="caution">
    <text evidence="7">The sequence shown here is derived from an EMBL/GenBank/DDBJ whole genome shotgun (WGS) entry which is preliminary data.</text>
</comment>
<dbReference type="Pfam" id="PF00294">
    <property type="entry name" value="PfkB"/>
    <property type="match status" value="1"/>
</dbReference>
<accession>A0A7Y9LUV4</accession>
<reference evidence="7 8" key="1">
    <citation type="submission" date="2020-07" db="EMBL/GenBank/DDBJ databases">
        <title>Sequencing the genomes of 1000 actinobacteria strains.</title>
        <authorList>
            <person name="Klenk H.-P."/>
        </authorList>
    </citation>
    <scope>NUCLEOTIDE SEQUENCE [LARGE SCALE GENOMIC DNA]</scope>
    <source>
        <strain evidence="7 8">DSM 102047</strain>
    </source>
</reference>
<evidence type="ECO:0000256" key="5">
    <source>
        <dbReference type="ARBA" id="ARBA00022840"/>
    </source>
</evidence>
<dbReference type="GO" id="GO:0008865">
    <property type="term" value="F:fructokinase activity"/>
    <property type="evidence" value="ECO:0007669"/>
    <property type="project" value="UniProtKB-EC"/>
</dbReference>
<evidence type="ECO:0000256" key="2">
    <source>
        <dbReference type="ARBA" id="ARBA00022679"/>
    </source>
</evidence>
<comment type="similarity">
    <text evidence="1">Belongs to the carbohydrate kinase PfkB family.</text>
</comment>
<keyword evidence="4 7" id="KW-0418">Kinase</keyword>
<evidence type="ECO:0000256" key="4">
    <source>
        <dbReference type="ARBA" id="ARBA00022777"/>
    </source>
</evidence>
<dbReference type="PANTHER" id="PTHR43085">
    <property type="entry name" value="HEXOKINASE FAMILY MEMBER"/>
    <property type="match status" value="1"/>
</dbReference>
<evidence type="ECO:0000256" key="1">
    <source>
        <dbReference type="ARBA" id="ARBA00010688"/>
    </source>
</evidence>
<dbReference type="EC" id="2.7.1.4" evidence="7"/>
<keyword evidence="8" id="KW-1185">Reference proteome</keyword>
<dbReference type="RefSeq" id="WP_179389735.1">
    <property type="nucleotide sequence ID" value="NZ_JACBYQ010000002.1"/>
</dbReference>
<dbReference type="GO" id="GO:0005524">
    <property type="term" value="F:ATP binding"/>
    <property type="evidence" value="ECO:0007669"/>
    <property type="project" value="UniProtKB-KW"/>
</dbReference>
<keyword evidence="5" id="KW-0067">ATP-binding</keyword>
<feature type="domain" description="Carbohydrate kinase PfkB" evidence="6">
    <location>
        <begin position="16"/>
        <end position="299"/>
    </location>
</feature>